<sequence length="219" mass="24508">MYETNAIMSRPTPPIVDAPTADTAVREGIERLQQILTSVDTFLAGWWERYGNPANVHPHINHPPIAVPNELGTASPDTSPASTDAAKSSLAQRIAQFESEKSQWKAQRDSEAQRLAEKFDQLAKGWLHLEAERRTLLQTQQAQRSRRPSARKDIVGGHMPSDVASNDRQPFVQPSPVNPVQQNRVPLSGQTGGRADEAVQQFQQLRRQIDSRREPRDQP</sequence>
<feature type="region of interest" description="Disordered" evidence="1">
    <location>
        <begin position="69"/>
        <end position="88"/>
    </location>
</feature>
<feature type="compositionally biased region" description="Polar residues" evidence="1">
    <location>
        <begin position="178"/>
        <end position="189"/>
    </location>
</feature>
<evidence type="ECO:0000313" key="2">
    <source>
        <dbReference type="EMBL" id="QEG41042.1"/>
    </source>
</evidence>
<accession>A0A5B9QT14</accession>
<name>A0A5B9QT14_9BACT</name>
<dbReference type="EMBL" id="CP042914">
    <property type="protein sequence ID" value="QEG41042.1"/>
    <property type="molecule type" value="Genomic_DNA"/>
</dbReference>
<dbReference type="Proteomes" id="UP000325286">
    <property type="component" value="Chromosome"/>
</dbReference>
<dbReference type="KEGG" id="rul:UC8_30600"/>
<evidence type="ECO:0000313" key="3">
    <source>
        <dbReference type="Proteomes" id="UP000325286"/>
    </source>
</evidence>
<proteinExistence type="predicted"/>
<keyword evidence="3" id="KW-1185">Reference proteome</keyword>
<feature type="region of interest" description="Disordered" evidence="1">
    <location>
        <begin position="138"/>
        <end position="219"/>
    </location>
</feature>
<feature type="compositionally biased region" description="Polar residues" evidence="1">
    <location>
        <begin position="75"/>
        <end position="88"/>
    </location>
</feature>
<feature type="compositionally biased region" description="Basic and acidic residues" evidence="1">
    <location>
        <begin position="207"/>
        <end position="219"/>
    </location>
</feature>
<gene>
    <name evidence="2" type="ORF">UC8_30600</name>
</gene>
<reference evidence="2 3" key="1">
    <citation type="submission" date="2019-08" db="EMBL/GenBank/DDBJ databases">
        <title>Deep-cultivation of Planctomycetes and their phenomic and genomic characterization uncovers novel biology.</title>
        <authorList>
            <person name="Wiegand S."/>
            <person name="Jogler M."/>
            <person name="Boedeker C."/>
            <person name="Pinto D."/>
            <person name="Vollmers J."/>
            <person name="Rivas-Marin E."/>
            <person name="Kohn T."/>
            <person name="Peeters S.H."/>
            <person name="Heuer A."/>
            <person name="Rast P."/>
            <person name="Oberbeckmann S."/>
            <person name="Bunk B."/>
            <person name="Jeske O."/>
            <person name="Meyerdierks A."/>
            <person name="Storesund J.E."/>
            <person name="Kallscheuer N."/>
            <person name="Luecker S."/>
            <person name="Lage O.M."/>
            <person name="Pohl T."/>
            <person name="Merkel B.J."/>
            <person name="Hornburger P."/>
            <person name="Mueller R.-W."/>
            <person name="Bruemmer F."/>
            <person name="Labrenz M."/>
            <person name="Spormann A.M."/>
            <person name="Op den Camp H."/>
            <person name="Overmann J."/>
            <person name="Amann R."/>
            <person name="Jetten M.S.M."/>
            <person name="Mascher T."/>
            <person name="Medema M.H."/>
            <person name="Devos D.P."/>
            <person name="Kaster A.-K."/>
            <person name="Ovreas L."/>
            <person name="Rohde M."/>
            <person name="Galperin M.Y."/>
            <person name="Jogler C."/>
        </authorList>
    </citation>
    <scope>NUCLEOTIDE SEQUENCE [LARGE SCALE GENOMIC DNA]</scope>
    <source>
        <strain evidence="2 3">UC8</strain>
    </source>
</reference>
<protein>
    <submittedName>
        <fullName evidence="2">Uncharacterized protein</fullName>
    </submittedName>
</protein>
<evidence type="ECO:0000256" key="1">
    <source>
        <dbReference type="SAM" id="MobiDB-lite"/>
    </source>
</evidence>
<dbReference type="AlphaFoldDB" id="A0A5B9QT14"/>
<organism evidence="2 3">
    <name type="scientific">Roseimaritima ulvae</name>
    <dbReference type="NCBI Taxonomy" id="980254"/>
    <lineage>
        <taxon>Bacteria</taxon>
        <taxon>Pseudomonadati</taxon>
        <taxon>Planctomycetota</taxon>
        <taxon>Planctomycetia</taxon>
        <taxon>Pirellulales</taxon>
        <taxon>Pirellulaceae</taxon>
        <taxon>Roseimaritima</taxon>
    </lineage>
</organism>